<dbReference type="VEuPathDB" id="AmoebaDB:EHI8A_048970"/>
<feature type="domain" description="CN hydrolase" evidence="2">
    <location>
        <begin position="3"/>
        <end position="256"/>
    </location>
</feature>
<gene>
    <name evidence="3" type="ORF">CL6EHI_035680</name>
</gene>
<reference evidence="3 4" key="1">
    <citation type="submission" date="2016-05" db="EMBL/GenBank/DDBJ databases">
        <title>First whole genome sequencing of Entamoeba histolytica HM1:IMSS-clone-6.</title>
        <authorList>
            <person name="Mukherjee Avik.K."/>
            <person name="Izumyama S."/>
            <person name="Nakada-Tsukui K."/>
            <person name="Nozaki T."/>
        </authorList>
    </citation>
    <scope>NUCLEOTIDE SEQUENCE [LARGE SCALE GENOMIC DNA]</scope>
    <source>
        <strain evidence="3 4">HM1:IMSS clone 6</strain>
    </source>
</reference>
<dbReference type="Pfam" id="PF00795">
    <property type="entry name" value="CN_hydrolase"/>
    <property type="match status" value="1"/>
</dbReference>
<accession>A0A5K1UP14</accession>
<keyword evidence="1 3" id="KW-0378">Hydrolase</keyword>
<dbReference type="Gene3D" id="3.60.110.10">
    <property type="entry name" value="Carbon-nitrogen hydrolase"/>
    <property type="match status" value="1"/>
</dbReference>
<proteinExistence type="predicted"/>
<evidence type="ECO:0000256" key="1">
    <source>
        <dbReference type="ARBA" id="ARBA00022801"/>
    </source>
</evidence>
<dbReference type="Proteomes" id="UP000078387">
    <property type="component" value="Unassembled WGS sequence"/>
</dbReference>
<dbReference type="GO" id="GO:0050152">
    <property type="term" value="F:omega-amidase activity"/>
    <property type="evidence" value="ECO:0007669"/>
    <property type="project" value="TreeGrafter"/>
</dbReference>
<dbReference type="InterPro" id="IPR052737">
    <property type="entry name" value="Omega-amidase_YafV"/>
</dbReference>
<sequence length="267" mass="30462">MSLNVCVIQPFTLFWNKDENLKQIQSIIQHSSNDIDLFVLPETFNTGFQPKAHLVAEDHSSSPTLQWMKTIARTRKCAITGSITIKDGERIYNRMYFVYPSEECVWYDKHHLYHMGGEGLEFSNGSKKCIVNYKGWNILLAVCYDLRFPVWLRNTLENHYDILIIVGCWSVLNRAHWKILTKARAIENQCFVLAANNCGSLPNCLPNDEDSHYIGESAIIDPYGKYIIKGKCGVQDSLNATLTKKSQEALTSTFPVLKDGDSFILQN</sequence>
<evidence type="ECO:0000313" key="3">
    <source>
        <dbReference type="EMBL" id="GAT93657.1"/>
    </source>
</evidence>
<organism evidence="3 4">
    <name type="scientific">Entamoeba histolytica</name>
    <dbReference type="NCBI Taxonomy" id="5759"/>
    <lineage>
        <taxon>Eukaryota</taxon>
        <taxon>Amoebozoa</taxon>
        <taxon>Evosea</taxon>
        <taxon>Archamoebae</taxon>
        <taxon>Mastigamoebida</taxon>
        <taxon>Entamoebidae</taxon>
        <taxon>Entamoeba</taxon>
    </lineage>
</organism>
<evidence type="ECO:0000259" key="2">
    <source>
        <dbReference type="PROSITE" id="PS50263"/>
    </source>
</evidence>
<dbReference type="OMA" id="KIHRFGF"/>
<dbReference type="AlphaFoldDB" id="A0A5K1UP14"/>
<dbReference type="PROSITE" id="PS50263">
    <property type="entry name" value="CN_HYDROLASE"/>
    <property type="match status" value="1"/>
</dbReference>
<dbReference type="PANTHER" id="PTHR47799:SF1">
    <property type="entry name" value="OMEGA-AMIDASE YAFV"/>
    <property type="match status" value="1"/>
</dbReference>
<dbReference type="FunFam" id="3.60.110.10:FF:000004">
    <property type="entry name" value="Carbon-nitrogen hydrolase"/>
    <property type="match status" value="1"/>
</dbReference>
<dbReference type="VEuPathDB" id="AmoebaDB:KM1_082860"/>
<dbReference type="VEuPathDB" id="AmoebaDB:EHI_035680"/>
<evidence type="ECO:0000313" key="4">
    <source>
        <dbReference type="Proteomes" id="UP000078387"/>
    </source>
</evidence>
<dbReference type="InterPro" id="IPR036526">
    <property type="entry name" value="C-N_Hydrolase_sf"/>
</dbReference>
<protein>
    <submittedName>
        <fullName evidence="3">Hydrolase carbon-nitrogen family</fullName>
    </submittedName>
</protein>
<dbReference type="VEuPathDB" id="AmoebaDB:EHI7A_044320"/>
<name>A0A5K1UP14_ENTHI</name>
<comment type="caution">
    <text evidence="3">The sequence shown here is derived from an EMBL/GenBank/DDBJ whole genome shotgun (WGS) entry which is preliminary data.</text>
</comment>
<dbReference type="VEuPathDB" id="AmoebaDB:EHI5A_013330"/>
<dbReference type="SUPFAM" id="SSF56317">
    <property type="entry name" value="Carbon-nitrogen hydrolase"/>
    <property type="match status" value="1"/>
</dbReference>
<dbReference type="EMBL" id="BDEQ01000001">
    <property type="protein sequence ID" value="GAT93657.1"/>
    <property type="molecule type" value="Genomic_DNA"/>
</dbReference>
<dbReference type="InterPro" id="IPR003010">
    <property type="entry name" value="C-N_Hydrolase"/>
</dbReference>
<dbReference type="GO" id="GO:0106008">
    <property type="term" value="F:2-oxoglutaramate amidase activity"/>
    <property type="evidence" value="ECO:0007669"/>
    <property type="project" value="TreeGrafter"/>
</dbReference>
<dbReference type="PANTHER" id="PTHR47799">
    <property type="entry name" value="OMEGA-AMIDASE YAFV"/>
    <property type="match status" value="1"/>
</dbReference>